<dbReference type="GO" id="GO:0008270">
    <property type="term" value="F:zinc ion binding"/>
    <property type="evidence" value="ECO:0007669"/>
    <property type="project" value="UniProtKB-KW"/>
</dbReference>
<dbReference type="EMBL" id="HACM01011956">
    <property type="protein sequence ID" value="CRZ12398.1"/>
    <property type="molecule type" value="Transcribed_RNA"/>
</dbReference>
<dbReference type="AlphaFoldDB" id="A0A0H5REG7"/>
<dbReference type="SMART" id="SM00184">
    <property type="entry name" value="RING"/>
    <property type="match status" value="1"/>
</dbReference>
<evidence type="ECO:0000313" key="7">
    <source>
        <dbReference type="EMBL" id="CRZ12398.1"/>
    </source>
</evidence>
<name>A0A0H5REG7_9EUKA</name>
<dbReference type="PROSITE" id="PS50089">
    <property type="entry name" value="ZF_RING_2"/>
    <property type="match status" value="1"/>
</dbReference>
<dbReference type="InterPro" id="IPR018957">
    <property type="entry name" value="Znf_C3HC4_RING-type"/>
</dbReference>
<feature type="region of interest" description="Disordered" evidence="5">
    <location>
        <begin position="144"/>
        <end position="187"/>
    </location>
</feature>
<protein>
    <recommendedName>
        <fullName evidence="6">RING-type domain-containing protein</fullName>
    </recommendedName>
</protein>
<dbReference type="Pfam" id="PF00097">
    <property type="entry name" value="zf-C3HC4"/>
    <property type="match status" value="1"/>
</dbReference>
<dbReference type="InterPro" id="IPR013083">
    <property type="entry name" value="Znf_RING/FYVE/PHD"/>
</dbReference>
<evidence type="ECO:0000259" key="6">
    <source>
        <dbReference type="PROSITE" id="PS50089"/>
    </source>
</evidence>
<feature type="compositionally biased region" description="Basic and acidic residues" evidence="5">
    <location>
        <begin position="157"/>
        <end position="175"/>
    </location>
</feature>
<dbReference type="InterPro" id="IPR001841">
    <property type="entry name" value="Znf_RING"/>
</dbReference>
<accession>A0A0H5REG7</accession>
<evidence type="ECO:0000256" key="3">
    <source>
        <dbReference type="ARBA" id="ARBA00022833"/>
    </source>
</evidence>
<sequence length="230" mass="25863">MDLCPICHERPDPPSSPSTCSHIMCTDCLLEWANVTNLCPLCKVRFEWIRTGPDCFIHVRHRDQHVSFATSTESGQRYDEDDSDNESDTVDSEAARAPYRWQMATFTASPAIALTRESFSIRRVSSPPRVVDESEITTATLIGNTAAPVSGRRRSSRIRERSSRFSNGDSERSDGNDSNPDQVDDGASIPVRRRVVFRPYSRFHGQDIRLILPFIVNSNDIQSSDDSIPN</sequence>
<keyword evidence="1" id="KW-0479">Metal-binding</keyword>
<evidence type="ECO:0000256" key="5">
    <source>
        <dbReference type="SAM" id="MobiDB-lite"/>
    </source>
</evidence>
<feature type="region of interest" description="Disordered" evidence="5">
    <location>
        <begin position="70"/>
        <end position="96"/>
    </location>
</feature>
<feature type="compositionally biased region" description="Acidic residues" evidence="5">
    <location>
        <begin position="79"/>
        <end position="91"/>
    </location>
</feature>
<dbReference type="PROSITE" id="PS00518">
    <property type="entry name" value="ZF_RING_1"/>
    <property type="match status" value="1"/>
</dbReference>
<keyword evidence="3" id="KW-0862">Zinc</keyword>
<organism evidence="7">
    <name type="scientific">Spongospora subterranea</name>
    <dbReference type="NCBI Taxonomy" id="70186"/>
    <lineage>
        <taxon>Eukaryota</taxon>
        <taxon>Sar</taxon>
        <taxon>Rhizaria</taxon>
        <taxon>Endomyxa</taxon>
        <taxon>Phytomyxea</taxon>
        <taxon>Plasmodiophorida</taxon>
        <taxon>Plasmodiophoridae</taxon>
        <taxon>Spongospora</taxon>
    </lineage>
</organism>
<dbReference type="InterPro" id="IPR017907">
    <property type="entry name" value="Znf_RING_CS"/>
</dbReference>
<evidence type="ECO:0000256" key="4">
    <source>
        <dbReference type="PROSITE-ProRule" id="PRU00175"/>
    </source>
</evidence>
<keyword evidence="2 4" id="KW-0863">Zinc-finger</keyword>
<proteinExistence type="predicted"/>
<reference evidence="7" key="1">
    <citation type="submission" date="2015-04" db="EMBL/GenBank/DDBJ databases">
        <title>The genome sequence of the plant pathogenic Rhizarian Plasmodiophora brassicae reveals insights in its biotrophic life cycle and the origin of chitin synthesis.</title>
        <authorList>
            <person name="Schwelm A."/>
            <person name="Fogelqvist J."/>
            <person name="Knaust A."/>
            <person name="Julke S."/>
            <person name="Lilja T."/>
            <person name="Dhandapani V."/>
            <person name="Bonilla-Rosso G."/>
            <person name="Karlsson M."/>
            <person name="Shevchenko A."/>
            <person name="Choi S.R."/>
            <person name="Kim H.G."/>
            <person name="Park J.Y."/>
            <person name="Lim Y.P."/>
            <person name="Ludwig-Muller J."/>
            <person name="Dixelius C."/>
        </authorList>
    </citation>
    <scope>NUCLEOTIDE SEQUENCE</scope>
    <source>
        <tissue evidence="7">Potato root galls</tissue>
    </source>
</reference>
<evidence type="ECO:0000256" key="2">
    <source>
        <dbReference type="ARBA" id="ARBA00022771"/>
    </source>
</evidence>
<feature type="domain" description="RING-type" evidence="6">
    <location>
        <begin position="4"/>
        <end position="43"/>
    </location>
</feature>
<dbReference type="SUPFAM" id="SSF57850">
    <property type="entry name" value="RING/U-box"/>
    <property type="match status" value="1"/>
</dbReference>
<dbReference type="Gene3D" id="3.30.40.10">
    <property type="entry name" value="Zinc/RING finger domain, C3HC4 (zinc finger)"/>
    <property type="match status" value="1"/>
</dbReference>
<evidence type="ECO:0000256" key="1">
    <source>
        <dbReference type="ARBA" id="ARBA00022723"/>
    </source>
</evidence>